<evidence type="ECO:0000313" key="2">
    <source>
        <dbReference type="Proteomes" id="UP000825015"/>
    </source>
</evidence>
<organism evidence="1 2">
    <name type="scientific">Methanobrevibacter arboriphilus</name>
    <dbReference type="NCBI Taxonomy" id="39441"/>
    <lineage>
        <taxon>Archaea</taxon>
        <taxon>Methanobacteriati</taxon>
        <taxon>Methanobacteriota</taxon>
        <taxon>Methanomada group</taxon>
        <taxon>Methanobacteria</taxon>
        <taxon>Methanobacteriales</taxon>
        <taxon>Methanobacteriaceae</taxon>
        <taxon>Methanobrevibacter</taxon>
    </lineage>
</organism>
<reference evidence="1" key="1">
    <citation type="submission" date="2019-06" db="EMBL/GenBank/DDBJ databases">
        <title>Complete genome sequence of Methanobrevibacter arboriphilus strain SA.</title>
        <authorList>
            <person name="Asakawa S."/>
        </authorList>
    </citation>
    <scope>NUCLEOTIDE SEQUENCE</scope>
    <source>
        <strain evidence="1">SA</strain>
    </source>
</reference>
<evidence type="ECO:0000313" key="1">
    <source>
        <dbReference type="EMBL" id="BBL61105.1"/>
    </source>
</evidence>
<accession>A0ACA8R0S7</accession>
<protein>
    <submittedName>
        <fullName evidence="1">Dolichyl-phosphate mannose synthase</fullName>
    </submittedName>
</protein>
<keyword evidence="2" id="KW-1185">Reference proteome</keyword>
<gene>
    <name evidence="1" type="ORF">MarbSA_01450</name>
</gene>
<proteinExistence type="predicted"/>
<sequence length="303" mass="32996">MSKIVAIIPAFNEEVALGSVILRTLQYVDKVIVVNDGSSDKTEDVAKLAGAEVISHSSNLGKGQGLKSGFDFVQASNENNNYDEFFSIIVTIDGDGQNNPDEIPQLVAPIISGEADFVNGSRYIEGSKEDDTPGYRRVGQKVLDKATNISSGLNITDSQSGFRAFSKKTIPFFKLNDSGFGIESEMLSDAAEAGIKVVEVPITVRYDLNGSTENPITHGVGVLLKIIKGMELRRPLIYFTLPGFIIFLIGIISEIWFLNDYLNGTSINFGPTVIAIMLIIVGLFLMLNGILLDSIRKLINRKL</sequence>
<dbReference type="EMBL" id="AP019779">
    <property type="protein sequence ID" value="BBL61105.1"/>
    <property type="molecule type" value="Genomic_DNA"/>
</dbReference>
<name>A0ACA8R0S7_METAZ</name>
<dbReference type="Proteomes" id="UP000825015">
    <property type="component" value="Chromosome"/>
</dbReference>